<feature type="transmembrane region" description="Helical" evidence="1">
    <location>
        <begin position="215"/>
        <end position="239"/>
    </location>
</feature>
<evidence type="ECO:0000256" key="1">
    <source>
        <dbReference type="SAM" id="Phobius"/>
    </source>
</evidence>
<feature type="transmembrane region" description="Helical" evidence="1">
    <location>
        <begin position="245"/>
        <end position="267"/>
    </location>
</feature>
<feature type="transmembrane region" description="Helical" evidence="1">
    <location>
        <begin position="14"/>
        <end position="36"/>
    </location>
</feature>
<keyword evidence="1" id="KW-0812">Transmembrane</keyword>
<keyword evidence="1" id="KW-1133">Transmembrane helix</keyword>
<dbReference type="Proteomes" id="UP000290106">
    <property type="component" value="Unassembled WGS sequence"/>
</dbReference>
<keyword evidence="1" id="KW-0472">Membrane</keyword>
<keyword evidence="3" id="KW-1185">Reference proteome</keyword>
<feature type="transmembrane region" description="Helical" evidence="1">
    <location>
        <begin position="113"/>
        <end position="136"/>
    </location>
</feature>
<comment type="caution">
    <text evidence="2">The sequence shown here is derived from an EMBL/GenBank/DDBJ whole genome shotgun (WGS) entry which is preliminary data.</text>
</comment>
<dbReference type="OrthoDB" id="1766220at2"/>
<sequence length="321" mass="35646">MENALLELKEKMKLVYAGYGSYLVVLFKFLLALVVFEEINGILPYVEVLDQLFVVLLAALICSIMPWNLMVFCGMGLIVGQCYGVGIEVAGFALALMVIMVILYLRFTPQDALVMLLTPVAFAFGVPCLIPIGYGLTKAPSSAISASFGVILYYFMELVSGNASAMIGADKEGKIQNLKFLADGLMQNQEMMITIIAFVTVLVIVHVVRRLEVEYAWNIAILVGGMVYMLVMAAGGIFLEAPIPAIPLVAGTIVSVIVGEILEFFLFHVDYKRTERLQFEDDEYYYYVKAVPKITGAKKSREYKMEETPVYPDVIREQEGE</sequence>
<gene>
    <name evidence="2" type="ORF">ETP43_11970</name>
</gene>
<accession>A0A4Q1RJA2</accession>
<evidence type="ECO:0000313" key="2">
    <source>
        <dbReference type="EMBL" id="RXS75851.1"/>
    </source>
</evidence>
<dbReference type="AlphaFoldDB" id="A0A4Q1RJA2"/>
<dbReference type="RefSeq" id="WP_129258302.1">
    <property type="nucleotide sequence ID" value="NZ_SDKC01000001.1"/>
</dbReference>
<organism evidence="2 3">
    <name type="scientific">Blautia faecicola</name>
    <dbReference type="NCBI Taxonomy" id="2509240"/>
    <lineage>
        <taxon>Bacteria</taxon>
        <taxon>Bacillati</taxon>
        <taxon>Bacillota</taxon>
        <taxon>Clostridia</taxon>
        <taxon>Lachnospirales</taxon>
        <taxon>Lachnospiraceae</taxon>
        <taxon>Blautia</taxon>
    </lineage>
</organism>
<feature type="transmembrane region" description="Helical" evidence="1">
    <location>
        <begin position="148"/>
        <end position="169"/>
    </location>
</feature>
<feature type="transmembrane region" description="Helical" evidence="1">
    <location>
        <begin position="189"/>
        <end position="208"/>
    </location>
</feature>
<feature type="transmembrane region" description="Helical" evidence="1">
    <location>
        <begin position="85"/>
        <end position="107"/>
    </location>
</feature>
<dbReference type="EMBL" id="SDKC01000001">
    <property type="protein sequence ID" value="RXS75851.1"/>
    <property type="molecule type" value="Genomic_DNA"/>
</dbReference>
<evidence type="ECO:0000313" key="3">
    <source>
        <dbReference type="Proteomes" id="UP000290106"/>
    </source>
</evidence>
<proteinExistence type="predicted"/>
<reference evidence="2 3" key="1">
    <citation type="submission" date="2019-01" db="EMBL/GenBank/DDBJ databases">
        <title>Blautia sp. nov. KGMB01111 isolated human feces.</title>
        <authorList>
            <person name="Park J.-E."/>
            <person name="Kim J.-S."/>
            <person name="Park S.-H."/>
        </authorList>
    </citation>
    <scope>NUCLEOTIDE SEQUENCE [LARGE SCALE GENOMIC DNA]</scope>
    <source>
        <strain evidence="2 3">KGMB01111</strain>
    </source>
</reference>
<feature type="transmembrane region" description="Helical" evidence="1">
    <location>
        <begin position="56"/>
        <end position="78"/>
    </location>
</feature>
<protein>
    <submittedName>
        <fullName evidence="2">Uncharacterized protein</fullName>
    </submittedName>
</protein>
<name>A0A4Q1RJA2_9FIRM</name>